<gene>
    <name evidence="2" type="ORF">I6H47_02075</name>
</gene>
<dbReference type="InterPro" id="IPR029044">
    <property type="entry name" value="Nucleotide-diphossugar_trans"/>
</dbReference>
<name>A0A7T4A000_9MICO</name>
<dbReference type="InterPro" id="IPR001173">
    <property type="entry name" value="Glyco_trans_2-like"/>
</dbReference>
<organism evidence="2 3">
    <name type="scientific">Brevibacterium casei</name>
    <dbReference type="NCBI Taxonomy" id="33889"/>
    <lineage>
        <taxon>Bacteria</taxon>
        <taxon>Bacillati</taxon>
        <taxon>Actinomycetota</taxon>
        <taxon>Actinomycetes</taxon>
        <taxon>Micrococcales</taxon>
        <taxon>Brevibacteriaceae</taxon>
        <taxon>Brevibacterium</taxon>
    </lineage>
</organism>
<reference evidence="2 3" key="1">
    <citation type="submission" date="2020-12" db="EMBL/GenBank/DDBJ databases">
        <title>FDA dAtabase for Regulatory Grade micrObial Sequences (FDA-ARGOS): Supporting development and validation of Infectious Disease Dx tests.</title>
        <authorList>
            <person name="Sproer C."/>
            <person name="Gronow S."/>
            <person name="Severitt S."/>
            <person name="Schroder I."/>
            <person name="Tallon L."/>
            <person name="Sadzewicz L."/>
            <person name="Zhao X."/>
            <person name="Boylan J."/>
            <person name="Ott S."/>
            <person name="Bowen H."/>
            <person name="Vavikolanu K."/>
            <person name="Mehta A."/>
            <person name="Aluvathingal J."/>
            <person name="Nadendla S."/>
            <person name="Lowell S."/>
            <person name="Myers T."/>
            <person name="Yan Y."/>
            <person name="Sichtig H."/>
        </authorList>
    </citation>
    <scope>NUCLEOTIDE SEQUENCE [LARGE SCALE GENOMIC DNA]</scope>
    <source>
        <strain evidence="2 3">FDAARGOS_990</strain>
    </source>
</reference>
<dbReference type="GO" id="GO:0016758">
    <property type="term" value="F:hexosyltransferase activity"/>
    <property type="evidence" value="ECO:0007669"/>
    <property type="project" value="UniProtKB-ARBA"/>
</dbReference>
<dbReference type="AlphaFoldDB" id="A0A7T4A000"/>
<dbReference type="SUPFAM" id="SSF53448">
    <property type="entry name" value="Nucleotide-diphospho-sugar transferases"/>
    <property type="match status" value="1"/>
</dbReference>
<evidence type="ECO:0000313" key="2">
    <source>
        <dbReference type="EMBL" id="QQB14790.1"/>
    </source>
</evidence>
<feature type="domain" description="Glycosyltransferase 2-like" evidence="1">
    <location>
        <begin position="9"/>
        <end position="120"/>
    </location>
</feature>
<evidence type="ECO:0000259" key="1">
    <source>
        <dbReference type="Pfam" id="PF00535"/>
    </source>
</evidence>
<dbReference type="RefSeq" id="WP_198499842.1">
    <property type="nucleotide sequence ID" value="NZ_CP065989.1"/>
</dbReference>
<dbReference type="Gene3D" id="3.90.550.10">
    <property type="entry name" value="Spore Coat Polysaccharide Biosynthesis Protein SpsA, Chain A"/>
    <property type="match status" value="1"/>
</dbReference>
<accession>A0A7T4A000</accession>
<dbReference type="PANTHER" id="PTHR22916:SF3">
    <property type="entry name" value="UDP-GLCNAC:BETAGAL BETA-1,3-N-ACETYLGLUCOSAMINYLTRANSFERASE-LIKE PROTEIN 1"/>
    <property type="match status" value="1"/>
</dbReference>
<protein>
    <submittedName>
        <fullName evidence="2">Glycosyltransferase family 2 protein</fullName>
    </submittedName>
</protein>
<dbReference type="EMBL" id="CP065989">
    <property type="protein sequence ID" value="QQB14790.1"/>
    <property type="molecule type" value="Genomic_DNA"/>
</dbReference>
<evidence type="ECO:0000313" key="3">
    <source>
        <dbReference type="Proteomes" id="UP000595374"/>
    </source>
</evidence>
<sequence>MSGTEVLVSVIVPVCNGEAHLQATLDSVLAQRHRALELIVVDDGSTDATPALLADLAAADTRVRTLRQPNRGVSAARNRGLDAAHGEWILFLDADDLLIDPLLLTALVRAGGDDADIVGFASTDDPGAIGSVGGDGDRRLQAALAEAVDVVLDHREIATMIAAETANAVWDKAYRRTLIDAGGTRFLEGIRMGEDLLFNLDCISRAQVVRTVPIRGHFYRRGGTASATGRYLPDKFTDLTIVGTRLADWAQSTGSPELAAAVDFIRAKNVFSCVRDLHRPDCDVPREQRLERAREYRIEVPSVRMDGLGPGRRVLGSAYNLLGYRSLFRLTGLVGGRR</sequence>
<dbReference type="PANTHER" id="PTHR22916">
    <property type="entry name" value="GLYCOSYLTRANSFERASE"/>
    <property type="match status" value="1"/>
</dbReference>
<dbReference type="Pfam" id="PF00535">
    <property type="entry name" value="Glycos_transf_2"/>
    <property type="match status" value="1"/>
</dbReference>
<dbReference type="Proteomes" id="UP000595374">
    <property type="component" value="Chromosome"/>
</dbReference>
<proteinExistence type="predicted"/>
<dbReference type="CDD" id="cd00761">
    <property type="entry name" value="Glyco_tranf_GTA_type"/>
    <property type="match status" value="1"/>
</dbReference>
<keyword evidence="2" id="KW-0808">Transferase</keyword>